<proteinExistence type="predicted"/>
<keyword evidence="2" id="KW-1185">Reference proteome</keyword>
<reference evidence="1 2" key="1">
    <citation type="submission" date="2024-09" db="EMBL/GenBank/DDBJ databases">
        <authorList>
            <person name="Sun Q."/>
            <person name="Mori K."/>
        </authorList>
    </citation>
    <scope>NUCLEOTIDE SEQUENCE [LARGE SCALE GENOMIC DNA]</scope>
    <source>
        <strain evidence="1 2">JCM 3028</strain>
    </source>
</reference>
<comment type="caution">
    <text evidence="1">The sequence shown here is derived from an EMBL/GenBank/DDBJ whole genome shotgun (WGS) entry which is preliminary data.</text>
</comment>
<dbReference type="Proteomes" id="UP001589610">
    <property type="component" value="Unassembled WGS sequence"/>
</dbReference>
<dbReference type="SUPFAM" id="SSF82171">
    <property type="entry name" value="DPP6 N-terminal domain-like"/>
    <property type="match status" value="1"/>
</dbReference>
<sequence>MSGLWNQVAVTRAGAAVLLVIALGVAWTSRDEGVPERPAQLPALPRPAPIDEVWPEAVSVVPAERKDGTWLWPVGALDSDHLLLRTHERRTEFIGFNTRTKKQRVMARAPKWAACGGCFEVQKTAVGTSHVAFFVKGYAPGASTGGQRHYELWAMPRTGGPMRMVVRLPPNVPAEDAYVHGFQIAGEHAVWWGYDGAVWRVPLSGGEPEQVLPGRRLRVSSWPWAYDESERTVVNLDTGQETEVTEIDDLQRRLACGPAWCVGEDRQELWKVTQATVLRLDGSDRTTVPGDALLMRPLIRDRLALLGVPTIVGVSAADGDDFIPQTWGSGGLGHVTQVYDRCTRRTALLGSHALTRATMPWGEIKIGTWPQDGPLVFWRTTRNRLVVADLARVGVSNCPA</sequence>
<evidence type="ECO:0000313" key="2">
    <source>
        <dbReference type="Proteomes" id="UP001589610"/>
    </source>
</evidence>
<dbReference type="EMBL" id="JBHMBS010000005">
    <property type="protein sequence ID" value="MFB9676623.1"/>
    <property type="molecule type" value="Genomic_DNA"/>
</dbReference>
<protein>
    <submittedName>
        <fullName evidence="1">Uncharacterized protein</fullName>
    </submittedName>
</protein>
<dbReference type="RefSeq" id="WP_386156794.1">
    <property type="nucleotide sequence ID" value="NZ_JBHMBS010000005.1"/>
</dbReference>
<evidence type="ECO:0000313" key="1">
    <source>
        <dbReference type="EMBL" id="MFB9676623.1"/>
    </source>
</evidence>
<organism evidence="1 2">
    <name type="scientific">Streptosporangium vulgare</name>
    <dbReference type="NCBI Taxonomy" id="46190"/>
    <lineage>
        <taxon>Bacteria</taxon>
        <taxon>Bacillati</taxon>
        <taxon>Actinomycetota</taxon>
        <taxon>Actinomycetes</taxon>
        <taxon>Streptosporangiales</taxon>
        <taxon>Streptosporangiaceae</taxon>
        <taxon>Streptosporangium</taxon>
    </lineage>
</organism>
<gene>
    <name evidence="1" type="ORF">ACFFRH_14100</name>
</gene>
<accession>A0ABV5TG19</accession>
<name>A0ABV5TG19_9ACTN</name>